<dbReference type="SUPFAM" id="SSF46785">
    <property type="entry name" value="Winged helix' DNA-binding domain"/>
    <property type="match status" value="1"/>
</dbReference>
<dbReference type="PRINTS" id="PR00267">
    <property type="entry name" value="INTFRNREGFCT"/>
</dbReference>
<sequence length="699" mass="80051">MRDRLSHLQALSESSSNLEELEFAESVSDSFSNVDLEDDFPQQAIIYDDSDEMEAVFDEAQDTRREIQLIRLDVKRLRDQNTRLLTEPTRTSTIKRDSSAIAADIKSRGENLLARLHKIDSQAKDLEEEHGINSAVARIARTQYAGLSNNFRHAMMEYNDTEMTHRERCKTHIQRQMEIVGREVTGEQIEEMLENGQWNVFSENILSEGKTARSALSQIESRHRDLLELENRLKSIHEVFLDVAMLVEEQGPMIDYIYTNVQKTDAMCSDGERAMAGSSGNGKLRQWLIEQVDTGKYPGLVWENDDKSIFRIPWKHAGKQDYNRDEDAALFKAWALFKGKYREGIDKPDPPTWKTRLRCALNKSNDFEELLERSQLDISDPYKVYRIVPEGAKKGSRSLEDIPSNASPPSYPLHPSYTPLQSQVCNFISPAERSWRDYLSDKTPISEIPYNQNPYTPRWDAGYQFSGSFYSCSASEPLPSTWTLDSSMKSAEAMALSDYRLQVVVFYREAMVQEVTVNSPEGCLLGVSREVLPYGPNEGPELVELPHVERAPLELGVLLWVAPDGLYARRRCSCRVYWEGGHASPGNKVNKLEREQSCKLLDTQLFITELQSYALHTRPPPFPQVLLFFGEENTEPQRPKRTLTVQVEPLFTRQLLYLTHPTSMNYIRSHNLSPLSPEHTIPTSQDYHRVISHHHSNGL</sequence>
<keyword evidence="6" id="KW-0804">Transcription</keyword>
<dbReference type="PROSITE" id="PS00601">
    <property type="entry name" value="IRF_1"/>
    <property type="match status" value="1"/>
</dbReference>
<keyword evidence="5" id="KW-0010">Activator</keyword>
<dbReference type="PANTHER" id="PTHR11949">
    <property type="entry name" value="INTERFERON REGULATORY FACTOR"/>
    <property type="match status" value="1"/>
</dbReference>
<dbReference type="Gene3D" id="1.10.10.10">
    <property type="entry name" value="Winged helix-like DNA-binding domain superfamily/Winged helix DNA-binding domain"/>
    <property type="match status" value="1"/>
</dbReference>
<keyword evidence="3" id="KW-0175">Coiled coil</keyword>
<dbReference type="SMART" id="SM00348">
    <property type="entry name" value="IRF"/>
    <property type="match status" value="1"/>
</dbReference>
<dbReference type="InterPro" id="IPR036388">
    <property type="entry name" value="WH-like_DNA-bd_sf"/>
</dbReference>
<keyword evidence="11" id="KW-1185">Reference proteome</keyword>
<dbReference type="Pfam" id="PF00605">
    <property type="entry name" value="IRF"/>
    <property type="match status" value="1"/>
</dbReference>
<dbReference type="AlphaFoldDB" id="A0AAD9DWP9"/>
<dbReference type="InterPro" id="IPR019817">
    <property type="entry name" value="Interferon_reg_fac_CS"/>
</dbReference>
<comment type="subcellular location">
    <subcellularLocation>
        <location evidence="1">Nucleus</location>
    </subcellularLocation>
</comment>
<dbReference type="InterPro" id="IPR017855">
    <property type="entry name" value="SMAD-like_dom_sf"/>
</dbReference>
<dbReference type="CDD" id="cd00179">
    <property type="entry name" value="SynN"/>
    <property type="match status" value="1"/>
</dbReference>
<dbReference type="SUPFAM" id="SSF49879">
    <property type="entry name" value="SMAD/FHA domain"/>
    <property type="match status" value="1"/>
</dbReference>
<dbReference type="CDD" id="cd00103">
    <property type="entry name" value="IRF"/>
    <property type="match status" value="1"/>
</dbReference>
<evidence type="ECO:0000259" key="9">
    <source>
        <dbReference type="PROSITE" id="PS51507"/>
    </source>
</evidence>
<evidence type="ECO:0000256" key="7">
    <source>
        <dbReference type="ARBA" id="ARBA00023242"/>
    </source>
</evidence>
<dbReference type="EMBL" id="JAROKS010000015">
    <property type="protein sequence ID" value="KAK1795589.1"/>
    <property type="molecule type" value="Genomic_DNA"/>
</dbReference>
<dbReference type="GO" id="GO:0005634">
    <property type="term" value="C:nucleus"/>
    <property type="evidence" value="ECO:0007669"/>
    <property type="project" value="UniProtKB-SubCell"/>
</dbReference>
<dbReference type="SMART" id="SM00397">
    <property type="entry name" value="t_SNARE"/>
    <property type="match status" value="1"/>
</dbReference>
<dbReference type="GO" id="GO:0002376">
    <property type="term" value="P:immune system process"/>
    <property type="evidence" value="ECO:0007669"/>
    <property type="project" value="TreeGrafter"/>
</dbReference>
<evidence type="ECO:0000256" key="3">
    <source>
        <dbReference type="ARBA" id="ARBA00023054"/>
    </source>
</evidence>
<evidence type="ECO:0008006" key="12">
    <source>
        <dbReference type="Google" id="ProtNLM"/>
    </source>
</evidence>
<reference evidence="10" key="1">
    <citation type="submission" date="2023-03" db="EMBL/GenBank/DDBJ databases">
        <title>Electrophorus voltai genome.</title>
        <authorList>
            <person name="Bian C."/>
        </authorList>
    </citation>
    <scope>NUCLEOTIDE SEQUENCE</scope>
    <source>
        <strain evidence="10">CB-2022</strain>
        <tissue evidence="10">Muscle</tissue>
    </source>
</reference>
<dbReference type="SMART" id="SM01243">
    <property type="entry name" value="IRF-3"/>
    <property type="match status" value="1"/>
</dbReference>
<keyword evidence="2" id="KW-0805">Transcription regulation</keyword>
<dbReference type="InterPro" id="IPR019471">
    <property type="entry name" value="Interferon_reg_factor-3"/>
</dbReference>
<protein>
    <recommendedName>
        <fullName evidence="12">IRF tryptophan pentad repeat domain-containing protein</fullName>
    </recommendedName>
</protein>
<evidence type="ECO:0000256" key="6">
    <source>
        <dbReference type="ARBA" id="ARBA00023163"/>
    </source>
</evidence>
<dbReference type="InterPro" id="IPR036390">
    <property type="entry name" value="WH_DNA-bd_sf"/>
</dbReference>
<dbReference type="PANTHER" id="PTHR11949:SF20">
    <property type="entry name" value="INTERFERON REGULATORY FACTOR 4-RELATED"/>
    <property type="match status" value="1"/>
</dbReference>
<organism evidence="10 11">
    <name type="scientific">Electrophorus voltai</name>
    <dbReference type="NCBI Taxonomy" id="2609070"/>
    <lineage>
        <taxon>Eukaryota</taxon>
        <taxon>Metazoa</taxon>
        <taxon>Chordata</taxon>
        <taxon>Craniata</taxon>
        <taxon>Vertebrata</taxon>
        <taxon>Euteleostomi</taxon>
        <taxon>Actinopterygii</taxon>
        <taxon>Neopterygii</taxon>
        <taxon>Teleostei</taxon>
        <taxon>Ostariophysi</taxon>
        <taxon>Gymnotiformes</taxon>
        <taxon>Gymnotoidei</taxon>
        <taxon>Gymnotidae</taxon>
        <taxon>Electrophorus</taxon>
    </lineage>
</organism>
<dbReference type="InterPro" id="IPR008984">
    <property type="entry name" value="SMAD_FHA_dom_sf"/>
</dbReference>
<dbReference type="InterPro" id="IPR001346">
    <property type="entry name" value="Interferon_reg_fact_DNA-bd_dom"/>
</dbReference>
<evidence type="ECO:0000256" key="4">
    <source>
        <dbReference type="ARBA" id="ARBA00023125"/>
    </source>
</evidence>
<evidence type="ECO:0000256" key="2">
    <source>
        <dbReference type="ARBA" id="ARBA00023015"/>
    </source>
</evidence>
<dbReference type="InterPro" id="IPR006011">
    <property type="entry name" value="Syntaxin_N"/>
</dbReference>
<dbReference type="Proteomes" id="UP001239994">
    <property type="component" value="Unassembled WGS sequence"/>
</dbReference>
<dbReference type="PROSITE" id="PS50192">
    <property type="entry name" value="T_SNARE"/>
    <property type="match status" value="1"/>
</dbReference>
<dbReference type="Pfam" id="PF10401">
    <property type="entry name" value="IRF-3"/>
    <property type="match status" value="1"/>
</dbReference>
<evidence type="ECO:0000313" key="10">
    <source>
        <dbReference type="EMBL" id="KAK1795589.1"/>
    </source>
</evidence>
<gene>
    <name evidence="10" type="ORF">P4O66_001084</name>
</gene>
<evidence type="ECO:0000313" key="11">
    <source>
        <dbReference type="Proteomes" id="UP001239994"/>
    </source>
</evidence>
<keyword evidence="4" id="KW-0238">DNA-binding</keyword>
<comment type="caution">
    <text evidence="10">The sequence shown here is derived from an EMBL/GenBank/DDBJ whole genome shotgun (WGS) entry which is preliminary data.</text>
</comment>
<dbReference type="FunFam" id="1.10.10.10:FF:000041">
    <property type="entry name" value="Interferon regulatory factor 4"/>
    <property type="match status" value="1"/>
</dbReference>
<dbReference type="GO" id="GO:0016192">
    <property type="term" value="P:vesicle-mediated transport"/>
    <property type="evidence" value="ECO:0007669"/>
    <property type="project" value="InterPro"/>
</dbReference>
<dbReference type="GO" id="GO:0016020">
    <property type="term" value="C:membrane"/>
    <property type="evidence" value="ECO:0007669"/>
    <property type="project" value="InterPro"/>
</dbReference>
<evidence type="ECO:0000256" key="5">
    <source>
        <dbReference type="ARBA" id="ARBA00023159"/>
    </source>
</evidence>
<dbReference type="Gene3D" id="1.20.58.70">
    <property type="match status" value="1"/>
</dbReference>
<keyword evidence="7" id="KW-0539">Nucleus</keyword>
<dbReference type="GO" id="GO:0000981">
    <property type="term" value="F:DNA-binding transcription factor activity, RNA polymerase II-specific"/>
    <property type="evidence" value="ECO:0007669"/>
    <property type="project" value="TreeGrafter"/>
</dbReference>
<accession>A0AAD9DWP9</accession>
<dbReference type="GO" id="GO:0045944">
    <property type="term" value="P:positive regulation of transcription by RNA polymerase II"/>
    <property type="evidence" value="ECO:0007669"/>
    <property type="project" value="UniProtKB-ARBA"/>
</dbReference>
<dbReference type="SUPFAM" id="SSF47661">
    <property type="entry name" value="t-snare proteins"/>
    <property type="match status" value="1"/>
</dbReference>
<dbReference type="Gene3D" id="2.60.200.10">
    <property type="match status" value="1"/>
</dbReference>
<dbReference type="PROSITE" id="PS51507">
    <property type="entry name" value="IRF_2"/>
    <property type="match status" value="1"/>
</dbReference>
<dbReference type="InterPro" id="IPR000727">
    <property type="entry name" value="T_SNARE_dom"/>
</dbReference>
<dbReference type="Pfam" id="PF00804">
    <property type="entry name" value="Syntaxin"/>
    <property type="match status" value="1"/>
</dbReference>
<dbReference type="GO" id="GO:0000978">
    <property type="term" value="F:RNA polymerase II cis-regulatory region sequence-specific DNA binding"/>
    <property type="evidence" value="ECO:0007669"/>
    <property type="project" value="TreeGrafter"/>
</dbReference>
<feature type="domain" description="T-SNARE coiled-coil homology" evidence="8">
    <location>
        <begin position="216"/>
        <end position="265"/>
    </location>
</feature>
<feature type="domain" description="IRF tryptophan pentad repeat" evidence="9">
    <location>
        <begin position="281"/>
        <end position="389"/>
    </location>
</feature>
<dbReference type="SMART" id="SM00503">
    <property type="entry name" value="SynN"/>
    <property type="match status" value="1"/>
</dbReference>
<evidence type="ECO:0000256" key="1">
    <source>
        <dbReference type="ARBA" id="ARBA00004123"/>
    </source>
</evidence>
<name>A0AAD9DWP9_9TELE</name>
<proteinExistence type="predicted"/>
<evidence type="ECO:0000259" key="8">
    <source>
        <dbReference type="PROSITE" id="PS50192"/>
    </source>
</evidence>
<dbReference type="CDD" id="cd15848">
    <property type="entry name" value="SNARE_syntaxin1-like"/>
    <property type="match status" value="1"/>
</dbReference>
<dbReference type="FunFam" id="1.20.58.70:FF:000042">
    <property type="entry name" value="Syntaxin 11b, tandem duplicate 2"/>
    <property type="match status" value="1"/>
</dbReference>
<dbReference type="InterPro" id="IPR010989">
    <property type="entry name" value="SNARE"/>
</dbReference>